<reference evidence="1 2" key="1">
    <citation type="submission" date="2017-02" db="EMBL/GenBank/DDBJ databases">
        <authorList>
            <person name="Peterson S.W."/>
        </authorList>
    </citation>
    <scope>NUCLEOTIDE SEQUENCE [LARGE SCALE GENOMIC DNA]</scope>
    <source>
        <strain evidence="1 2">ATCC BAA-908</strain>
    </source>
</reference>
<dbReference type="GeneID" id="78316479"/>
<evidence type="ECO:0000313" key="1">
    <source>
        <dbReference type="EMBL" id="SJZ42050.1"/>
    </source>
</evidence>
<gene>
    <name evidence="1" type="ORF">SAMN02745149_01180</name>
</gene>
<name>A0A1T4KI03_TREPO</name>
<keyword evidence="2" id="KW-1185">Reference proteome</keyword>
<dbReference type="STRING" id="261392.SAMN02745149_01180"/>
<dbReference type="Proteomes" id="UP000190423">
    <property type="component" value="Unassembled WGS sequence"/>
</dbReference>
<organism evidence="1 2">
    <name type="scientific">Treponema porcinum</name>
    <dbReference type="NCBI Taxonomy" id="261392"/>
    <lineage>
        <taxon>Bacteria</taxon>
        <taxon>Pseudomonadati</taxon>
        <taxon>Spirochaetota</taxon>
        <taxon>Spirochaetia</taxon>
        <taxon>Spirochaetales</taxon>
        <taxon>Treponemataceae</taxon>
        <taxon>Treponema</taxon>
    </lineage>
</organism>
<sequence length="74" mass="8217">MFATTGIIQGNTVLTNDYSLEHYNGRKVIITVLDEDFSAGKTEKTFQTVSDETLLAASDALINQNMEAYRELAK</sequence>
<proteinExistence type="predicted"/>
<dbReference type="OrthoDB" id="362106at2"/>
<accession>A0A1T4KI03</accession>
<dbReference type="RefSeq" id="WP_078933093.1">
    <property type="nucleotide sequence ID" value="NZ_FUWG01000008.1"/>
</dbReference>
<dbReference type="AlphaFoldDB" id="A0A1T4KI03"/>
<evidence type="ECO:0000313" key="2">
    <source>
        <dbReference type="Proteomes" id="UP000190423"/>
    </source>
</evidence>
<dbReference type="EMBL" id="FUWG01000008">
    <property type="protein sequence ID" value="SJZ42050.1"/>
    <property type="molecule type" value="Genomic_DNA"/>
</dbReference>
<protein>
    <submittedName>
        <fullName evidence="1">Uncharacterized protein</fullName>
    </submittedName>
</protein>